<feature type="compositionally biased region" description="Polar residues" evidence="5">
    <location>
        <begin position="1"/>
        <end position="14"/>
    </location>
</feature>
<sequence length="287" mass="32411">MTSQMHSTQGSSPTKKGIRRKAPHACDRCKMKKTKCDGDHPCTRCRAGDYVCVFSRKKVPREKVCSKGYVQLLEQQNYWLIRGFYKLYAQLHTDPDRPGEHPGERDNKRPSSLHQMLANIGIIEDDGSPEPSSDIIDPELEPEPELELEPELEPEPEPEISRDTSPNNSPNGLDMISSVVDMEPPRQYIAQLYWEDRSSQEISPGRFETSFAETIDAEYDRKIPAPCVHEPAGLPFCGRCQAQPLHGDLDMAGNCGIQLSADYLQPPIFDFAHAQTSLEWIPQLAKY</sequence>
<feature type="region of interest" description="Disordered" evidence="5">
    <location>
        <begin position="122"/>
        <end position="170"/>
    </location>
</feature>
<proteinExistence type="predicted"/>
<gene>
    <name evidence="7" type="ORF">ASPWEDRAFT_174946</name>
</gene>
<feature type="region of interest" description="Disordered" evidence="5">
    <location>
        <begin position="1"/>
        <end position="23"/>
    </location>
</feature>
<dbReference type="PANTHER" id="PTHR47655:SF3">
    <property type="entry name" value="ZN(II)2CYS6 TRANSCRIPTION FACTOR (EUROFUNG)"/>
    <property type="match status" value="1"/>
</dbReference>
<dbReference type="STRING" id="1073089.A0A1L9RF44"/>
<dbReference type="InterPro" id="IPR052783">
    <property type="entry name" value="Metabolic/Drug-Res_Regulator"/>
</dbReference>
<evidence type="ECO:0000256" key="2">
    <source>
        <dbReference type="ARBA" id="ARBA00023125"/>
    </source>
</evidence>
<dbReference type="OrthoDB" id="4151048at2759"/>
<dbReference type="SUPFAM" id="SSF57701">
    <property type="entry name" value="Zn2/Cys6 DNA-binding domain"/>
    <property type="match status" value="1"/>
</dbReference>
<dbReference type="Pfam" id="PF00172">
    <property type="entry name" value="Zn_clus"/>
    <property type="match status" value="1"/>
</dbReference>
<dbReference type="PANTHER" id="PTHR47655">
    <property type="entry name" value="QUINIC ACID UTILIZATION ACTIVATOR"/>
    <property type="match status" value="1"/>
</dbReference>
<dbReference type="GO" id="GO:0000981">
    <property type="term" value="F:DNA-binding transcription factor activity, RNA polymerase II-specific"/>
    <property type="evidence" value="ECO:0007669"/>
    <property type="project" value="InterPro"/>
</dbReference>
<protein>
    <recommendedName>
        <fullName evidence="6">Zn(2)-C6 fungal-type domain-containing protein</fullName>
    </recommendedName>
</protein>
<dbReference type="PROSITE" id="PS50048">
    <property type="entry name" value="ZN2_CY6_FUNGAL_2"/>
    <property type="match status" value="1"/>
</dbReference>
<dbReference type="InterPro" id="IPR001138">
    <property type="entry name" value="Zn2Cys6_DnaBD"/>
</dbReference>
<dbReference type="GO" id="GO:0003677">
    <property type="term" value="F:DNA binding"/>
    <property type="evidence" value="ECO:0007669"/>
    <property type="project" value="UniProtKB-KW"/>
</dbReference>
<keyword evidence="1" id="KW-0805">Transcription regulation</keyword>
<dbReference type="CDD" id="cd00067">
    <property type="entry name" value="GAL4"/>
    <property type="match status" value="1"/>
</dbReference>
<keyword evidence="4" id="KW-0539">Nucleus</keyword>
<reference evidence="8" key="1">
    <citation type="journal article" date="2017" name="Genome Biol.">
        <title>Comparative genomics reveals high biological diversity and specific adaptations in the industrially and medically important fungal genus Aspergillus.</title>
        <authorList>
            <person name="de Vries R.P."/>
            <person name="Riley R."/>
            <person name="Wiebenga A."/>
            <person name="Aguilar-Osorio G."/>
            <person name="Amillis S."/>
            <person name="Uchima C.A."/>
            <person name="Anderluh G."/>
            <person name="Asadollahi M."/>
            <person name="Askin M."/>
            <person name="Barry K."/>
            <person name="Battaglia E."/>
            <person name="Bayram O."/>
            <person name="Benocci T."/>
            <person name="Braus-Stromeyer S.A."/>
            <person name="Caldana C."/>
            <person name="Canovas D."/>
            <person name="Cerqueira G.C."/>
            <person name="Chen F."/>
            <person name="Chen W."/>
            <person name="Choi C."/>
            <person name="Clum A."/>
            <person name="Dos Santos R.A."/>
            <person name="Damasio A.R."/>
            <person name="Diallinas G."/>
            <person name="Emri T."/>
            <person name="Fekete E."/>
            <person name="Flipphi M."/>
            <person name="Freyberg S."/>
            <person name="Gallo A."/>
            <person name="Gournas C."/>
            <person name="Habgood R."/>
            <person name="Hainaut M."/>
            <person name="Harispe M.L."/>
            <person name="Henrissat B."/>
            <person name="Hilden K.S."/>
            <person name="Hope R."/>
            <person name="Hossain A."/>
            <person name="Karabika E."/>
            <person name="Karaffa L."/>
            <person name="Karanyi Z."/>
            <person name="Krasevec N."/>
            <person name="Kuo A."/>
            <person name="Kusch H."/>
            <person name="LaButti K."/>
            <person name="Lagendijk E.L."/>
            <person name="Lapidus A."/>
            <person name="Levasseur A."/>
            <person name="Lindquist E."/>
            <person name="Lipzen A."/>
            <person name="Logrieco A.F."/>
            <person name="MacCabe A."/>
            <person name="Maekelae M.R."/>
            <person name="Malavazi I."/>
            <person name="Melin P."/>
            <person name="Meyer V."/>
            <person name="Mielnichuk N."/>
            <person name="Miskei M."/>
            <person name="Molnar A.P."/>
            <person name="Mule G."/>
            <person name="Ngan C.Y."/>
            <person name="Orejas M."/>
            <person name="Orosz E."/>
            <person name="Ouedraogo J.P."/>
            <person name="Overkamp K.M."/>
            <person name="Park H.-S."/>
            <person name="Perrone G."/>
            <person name="Piumi F."/>
            <person name="Punt P.J."/>
            <person name="Ram A.F."/>
            <person name="Ramon A."/>
            <person name="Rauscher S."/>
            <person name="Record E."/>
            <person name="Riano-Pachon D.M."/>
            <person name="Robert V."/>
            <person name="Roehrig J."/>
            <person name="Ruller R."/>
            <person name="Salamov A."/>
            <person name="Salih N.S."/>
            <person name="Samson R.A."/>
            <person name="Sandor E."/>
            <person name="Sanguinetti M."/>
            <person name="Schuetze T."/>
            <person name="Sepcic K."/>
            <person name="Shelest E."/>
            <person name="Sherlock G."/>
            <person name="Sophianopoulou V."/>
            <person name="Squina F.M."/>
            <person name="Sun H."/>
            <person name="Susca A."/>
            <person name="Todd R.B."/>
            <person name="Tsang A."/>
            <person name="Unkles S.E."/>
            <person name="van de Wiele N."/>
            <person name="van Rossen-Uffink D."/>
            <person name="Oliveira J.V."/>
            <person name="Vesth T.C."/>
            <person name="Visser J."/>
            <person name="Yu J.-H."/>
            <person name="Zhou M."/>
            <person name="Andersen M.R."/>
            <person name="Archer D.B."/>
            <person name="Baker S.E."/>
            <person name="Benoit I."/>
            <person name="Brakhage A.A."/>
            <person name="Braus G.H."/>
            <person name="Fischer R."/>
            <person name="Frisvad J.C."/>
            <person name="Goldman G.H."/>
            <person name="Houbraken J."/>
            <person name="Oakley B."/>
            <person name="Pocsi I."/>
            <person name="Scazzocchio C."/>
            <person name="Seiboth B."/>
            <person name="vanKuyk P.A."/>
            <person name="Wortman J."/>
            <person name="Dyer P.S."/>
            <person name="Grigoriev I.V."/>
        </authorList>
    </citation>
    <scope>NUCLEOTIDE SEQUENCE [LARGE SCALE GENOMIC DNA]</scope>
    <source>
        <strain evidence="8">DTO 134E9</strain>
    </source>
</reference>
<dbReference type="AlphaFoldDB" id="A0A1L9RF44"/>
<dbReference type="EMBL" id="KV878214">
    <property type="protein sequence ID" value="OJJ33542.1"/>
    <property type="molecule type" value="Genomic_DNA"/>
</dbReference>
<evidence type="ECO:0000256" key="3">
    <source>
        <dbReference type="ARBA" id="ARBA00023163"/>
    </source>
</evidence>
<dbReference type="InterPro" id="IPR036864">
    <property type="entry name" value="Zn2-C6_fun-type_DNA-bd_sf"/>
</dbReference>
<feature type="compositionally biased region" description="Acidic residues" evidence="5">
    <location>
        <begin position="136"/>
        <end position="158"/>
    </location>
</feature>
<dbReference type="SMART" id="SM00066">
    <property type="entry name" value="GAL4"/>
    <property type="match status" value="1"/>
</dbReference>
<keyword evidence="2" id="KW-0238">DNA-binding</keyword>
<dbReference type="Proteomes" id="UP000184383">
    <property type="component" value="Unassembled WGS sequence"/>
</dbReference>
<evidence type="ECO:0000313" key="8">
    <source>
        <dbReference type="Proteomes" id="UP000184383"/>
    </source>
</evidence>
<keyword evidence="8" id="KW-1185">Reference proteome</keyword>
<evidence type="ECO:0000259" key="6">
    <source>
        <dbReference type="PROSITE" id="PS50048"/>
    </source>
</evidence>
<dbReference type="Gene3D" id="4.10.240.10">
    <property type="entry name" value="Zn(2)-C6 fungal-type DNA-binding domain"/>
    <property type="match status" value="1"/>
</dbReference>
<evidence type="ECO:0000256" key="1">
    <source>
        <dbReference type="ARBA" id="ARBA00023015"/>
    </source>
</evidence>
<accession>A0A1L9RF44</accession>
<dbReference type="VEuPathDB" id="FungiDB:ASPWEDRAFT_174946"/>
<dbReference type="RefSeq" id="XP_040687219.1">
    <property type="nucleotide sequence ID" value="XM_040831298.1"/>
</dbReference>
<keyword evidence="3" id="KW-0804">Transcription</keyword>
<evidence type="ECO:0000256" key="4">
    <source>
        <dbReference type="ARBA" id="ARBA00023242"/>
    </source>
</evidence>
<dbReference type="GO" id="GO:0008270">
    <property type="term" value="F:zinc ion binding"/>
    <property type="evidence" value="ECO:0007669"/>
    <property type="project" value="InterPro"/>
</dbReference>
<feature type="domain" description="Zn(2)-C6 fungal-type" evidence="6">
    <location>
        <begin position="25"/>
        <end position="54"/>
    </location>
</feature>
<evidence type="ECO:0000313" key="7">
    <source>
        <dbReference type="EMBL" id="OJJ33542.1"/>
    </source>
</evidence>
<name>A0A1L9RF44_ASPWE</name>
<evidence type="ECO:0000256" key="5">
    <source>
        <dbReference type="SAM" id="MobiDB-lite"/>
    </source>
</evidence>
<organism evidence="7 8">
    <name type="scientific">Aspergillus wentii DTO 134E9</name>
    <dbReference type="NCBI Taxonomy" id="1073089"/>
    <lineage>
        <taxon>Eukaryota</taxon>
        <taxon>Fungi</taxon>
        <taxon>Dikarya</taxon>
        <taxon>Ascomycota</taxon>
        <taxon>Pezizomycotina</taxon>
        <taxon>Eurotiomycetes</taxon>
        <taxon>Eurotiomycetidae</taxon>
        <taxon>Eurotiales</taxon>
        <taxon>Aspergillaceae</taxon>
        <taxon>Aspergillus</taxon>
        <taxon>Aspergillus subgen. Cremei</taxon>
    </lineage>
</organism>
<dbReference type="GeneID" id="63747146"/>
<dbReference type="PROSITE" id="PS00463">
    <property type="entry name" value="ZN2_CY6_FUNGAL_1"/>
    <property type="match status" value="1"/>
</dbReference>